<keyword evidence="1" id="KW-0540">Nuclease</keyword>
<organism evidence="9 10">
    <name type="scientific">Marasmiellus scandens</name>
    <dbReference type="NCBI Taxonomy" id="2682957"/>
    <lineage>
        <taxon>Eukaryota</taxon>
        <taxon>Fungi</taxon>
        <taxon>Dikarya</taxon>
        <taxon>Basidiomycota</taxon>
        <taxon>Agaricomycotina</taxon>
        <taxon>Agaricomycetes</taxon>
        <taxon>Agaricomycetidae</taxon>
        <taxon>Agaricales</taxon>
        <taxon>Marasmiineae</taxon>
        <taxon>Omphalotaceae</taxon>
        <taxon>Marasmiellus</taxon>
    </lineage>
</organism>
<feature type="domain" description="DRBM" evidence="7">
    <location>
        <begin position="392"/>
        <end position="428"/>
    </location>
</feature>
<dbReference type="InterPro" id="IPR036389">
    <property type="entry name" value="RNase_III_sf"/>
</dbReference>
<dbReference type="InterPro" id="IPR000999">
    <property type="entry name" value="RNase_III_dom"/>
</dbReference>
<sequence>MTWASLRHLRLASHGSVSKKVLDRRPLLAVNGIQKITTSSSTCSCDGVDNPGSPVDTTNHRYDSNTKRMSTPQVFSDPTRTPLLDPCTPSFTSCDCSTTSMTPTGLDLSNLILPPLPNINSKSVRDQAFTHRGYHARPNHLFEDPPEDPSPDNEKLEHLGDTVIALVVTTLMNDMYPGLRVGPATKARAMIVGNATLAEISAAYKLPEKLRLHPSQKLTLMYSSSIRADVFESFVGGLYVDQGLDVVQLWLKELLRPLIDQAYTAVKAQHGFSASPQPTSPIDGPATPPTPSDLPGRLPRGYSVDPPGTMTTSGHLALFNQSLQKAGRTVEWIYSPISVDGNGIGSDTSSVSSGLNTGSVSPTTTSSDSSIGQQSPVLDRAVLKSLKTTPIWYATVTVDGEIYGNGKGVTKKAARNEAAKTGLEKLGIIV</sequence>
<dbReference type="PANTHER" id="PTHR11207">
    <property type="entry name" value="RIBONUCLEASE III"/>
    <property type="match status" value="1"/>
</dbReference>
<keyword evidence="10" id="KW-1185">Reference proteome</keyword>
<dbReference type="SUPFAM" id="SSF69065">
    <property type="entry name" value="RNase III domain-like"/>
    <property type="match status" value="1"/>
</dbReference>
<feature type="region of interest" description="Disordered" evidence="6">
    <location>
        <begin position="348"/>
        <end position="372"/>
    </location>
</feature>
<evidence type="ECO:0000256" key="3">
    <source>
        <dbReference type="ARBA" id="ARBA00022801"/>
    </source>
</evidence>
<feature type="region of interest" description="Disordered" evidence="6">
    <location>
        <begin position="272"/>
        <end position="302"/>
    </location>
</feature>
<comment type="caution">
    <text evidence="9">The sequence shown here is derived from an EMBL/GenBank/DDBJ whole genome shotgun (WGS) entry which is preliminary data.</text>
</comment>
<dbReference type="PROSITE" id="PS50142">
    <property type="entry name" value="RNASE_3_2"/>
    <property type="match status" value="1"/>
</dbReference>
<dbReference type="EMBL" id="JBANRG010000002">
    <property type="protein sequence ID" value="KAK7470245.1"/>
    <property type="molecule type" value="Genomic_DNA"/>
</dbReference>
<evidence type="ECO:0000259" key="7">
    <source>
        <dbReference type="PROSITE" id="PS50137"/>
    </source>
</evidence>
<dbReference type="Pfam" id="PF00035">
    <property type="entry name" value="dsrm"/>
    <property type="match status" value="1"/>
</dbReference>
<evidence type="ECO:0000256" key="5">
    <source>
        <dbReference type="PROSITE-ProRule" id="PRU00266"/>
    </source>
</evidence>
<evidence type="ECO:0000256" key="6">
    <source>
        <dbReference type="SAM" id="MobiDB-lite"/>
    </source>
</evidence>
<dbReference type="Proteomes" id="UP001498398">
    <property type="component" value="Unassembled WGS sequence"/>
</dbReference>
<keyword evidence="3" id="KW-0378">Hydrolase</keyword>
<feature type="compositionally biased region" description="Low complexity" evidence="6">
    <location>
        <begin position="357"/>
        <end position="370"/>
    </location>
</feature>
<evidence type="ECO:0000256" key="2">
    <source>
        <dbReference type="ARBA" id="ARBA00022759"/>
    </source>
</evidence>
<feature type="region of interest" description="Disordered" evidence="6">
    <location>
        <begin position="47"/>
        <end position="81"/>
    </location>
</feature>
<dbReference type="PROSITE" id="PS50137">
    <property type="entry name" value="DS_RBD"/>
    <property type="match status" value="1"/>
</dbReference>
<evidence type="ECO:0000313" key="10">
    <source>
        <dbReference type="Proteomes" id="UP001498398"/>
    </source>
</evidence>
<gene>
    <name evidence="9" type="ORF">VKT23_001680</name>
</gene>
<reference evidence="9 10" key="1">
    <citation type="submission" date="2024-01" db="EMBL/GenBank/DDBJ databases">
        <title>A draft genome for the cacao thread blight pathogen Marasmiellus scandens.</title>
        <authorList>
            <person name="Baruah I.K."/>
            <person name="Leung J."/>
            <person name="Bukari Y."/>
            <person name="Amoako-Attah I."/>
            <person name="Meinhardt L.W."/>
            <person name="Bailey B.A."/>
            <person name="Cohen S.P."/>
        </authorList>
    </citation>
    <scope>NUCLEOTIDE SEQUENCE [LARGE SCALE GENOMIC DNA]</scope>
    <source>
        <strain evidence="9 10">GH-19</strain>
    </source>
</reference>
<dbReference type="PANTHER" id="PTHR11207:SF0">
    <property type="entry name" value="RIBONUCLEASE 3"/>
    <property type="match status" value="1"/>
</dbReference>
<dbReference type="Gene3D" id="1.10.1520.10">
    <property type="entry name" value="Ribonuclease III domain"/>
    <property type="match status" value="1"/>
</dbReference>
<evidence type="ECO:0000259" key="8">
    <source>
        <dbReference type="PROSITE" id="PS50142"/>
    </source>
</evidence>
<dbReference type="SMART" id="SM00535">
    <property type="entry name" value="RIBOc"/>
    <property type="match status" value="1"/>
</dbReference>
<keyword evidence="4 5" id="KW-0694">RNA-binding</keyword>
<evidence type="ECO:0000256" key="1">
    <source>
        <dbReference type="ARBA" id="ARBA00022722"/>
    </source>
</evidence>
<protein>
    <submittedName>
        <fullName evidence="9">Uncharacterized protein</fullName>
    </submittedName>
</protein>
<feature type="region of interest" description="Disordered" evidence="6">
    <location>
        <begin position="135"/>
        <end position="154"/>
    </location>
</feature>
<dbReference type="Pfam" id="PF14622">
    <property type="entry name" value="Ribonucleas_3_3"/>
    <property type="match status" value="1"/>
</dbReference>
<accession>A0ABR1K278</accession>
<evidence type="ECO:0000256" key="4">
    <source>
        <dbReference type="ARBA" id="ARBA00022884"/>
    </source>
</evidence>
<evidence type="ECO:0000313" key="9">
    <source>
        <dbReference type="EMBL" id="KAK7470245.1"/>
    </source>
</evidence>
<name>A0ABR1K278_9AGAR</name>
<dbReference type="Gene3D" id="3.30.160.20">
    <property type="match status" value="1"/>
</dbReference>
<dbReference type="SUPFAM" id="SSF54768">
    <property type="entry name" value="dsRNA-binding domain-like"/>
    <property type="match status" value="1"/>
</dbReference>
<proteinExistence type="predicted"/>
<keyword evidence="2" id="KW-0255">Endonuclease</keyword>
<feature type="domain" description="RNase III" evidence="8">
    <location>
        <begin position="119"/>
        <end position="243"/>
    </location>
</feature>
<dbReference type="CDD" id="cd00593">
    <property type="entry name" value="RIBOc"/>
    <property type="match status" value="1"/>
</dbReference>
<dbReference type="InterPro" id="IPR014720">
    <property type="entry name" value="dsRBD_dom"/>
</dbReference>
<feature type="compositionally biased region" description="Polar residues" evidence="6">
    <location>
        <begin position="67"/>
        <end position="79"/>
    </location>
</feature>